<evidence type="ECO:0000313" key="11">
    <source>
        <dbReference type="Proteomes" id="UP001161247"/>
    </source>
</evidence>
<keyword evidence="8" id="KW-0175">Coiled coil</keyword>
<evidence type="ECO:0000256" key="6">
    <source>
        <dbReference type="ARBA" id="ARBA00022801"/>
    </source>
</evidence>
<dbReference type="AlphaFoldDB" id="A0AAV1D4W7"/>
<evidence type="ECO:0000256" key="4">
    <source>
        <dbReference type="ARBA" id="ARBA00022670"/>
    </source>
</evidence>
<dbReference type="GO" id="GO:0006508">
    <property type="term" value="P:proteolysis"/>
    <property type="evidence" value="ECO:0007669"/>
    <property type="project" value="UniProtKB-KW"/>
</dbReference>
<dbReference type="EC" id="3.4.19.12" evidence="3"/>
<evidence type="ECO:0000313" key="10">
    <source>
        <dbReference type="EMBL" id="CAI9102381.1"/>
    </source>
</evidence>
<evidence type="ECO:0000256" key="1">
    <source>
        <dbReference type="ARBA" id="ARBA00000707"/>
    </source>
</evidence>
<sequence>MEPSGNISGTEKVALNAMRRVFRRLINRVDANNKEEEEFLENKIQETSVTQAQHQQQIAYHNMEKKTEKAETRNSVLQEISVREQILNAEKKLKRARDLDEKQEELEILAKQIELRAKLVELKERKLVRKEKELELREELLELSKKTGGNSDFRGGASSLKLLDSANHQPESVGLRKKIHAHAKNSSAIYKFCQCTRPIKNRKIASGDLLEVDIPASSWMKTLKIEFHSAKKDEVEIIRVSLPNQSTVGDLLNKIKTMVELSKPDAELRLVEVYLHKLCKVKISHLCEKIENINDQKGRIRAEEIPDEEKNLGPRDILICVYHFTLRTTLHRQRIQNFGEPFFLVIHESETLAEIKPRIQKRLQVPYEEFSKWKFAFVVFGGFPEYLQDTDDIFKRFQWRASTGSFVQYLGLEHSDTTPPQKAIVPESSCL</sequence>
<dbReference type="EMBL" id="OX459121">
    <property type="protein sequence ID" value="CAI9102381.1"/>
    <property type="molecule type" value="Genomic_DNA"/>
</dbReference>
<name>A0AAV1D4W7_OLDCO</name>
<keyword evidence="4" id="KW-0645">Protease</keyword>
<keyword evidence="11" id="KW-1185">Reference proteome</keyword>
<evidence type="ECO:0000256" key="8">
    <source>
        <dbReference type="SAM" id="Coils"/>
    </source>
</evidence>
<protein>
    <recommendedName>
        <fullName evidence="3">ubiquitinyl hydrolase 1</fullName>
        <ecNumber evidence="3">3.4.19.12</ecNumber>
    </recommendedName>
</protein>
<comment type="catalytic activity">
    <reaction evidence="1">
        <text>Thiol-dependent hydrolysis of ester, thioester, amide, peptide and isopeptide bonds formed by the C-terminal Gly of ubiquitin (a 76-residue protein attached to proteins as an intracellular targeting signal).</text>
        <dbReference type="EC" id="3.4.19.12"/>
    </reaction>
</comment>
<evidence type="ECO:0000256" key="3">
    <source>
        <dbReference type="ARBA" id="ARBA00012759"/>
    </source>
</evidence>
<dbReference type="GO" id="GO:0004843">
    <property type="term" value="F:cysteine-type deubiquitinase activity"/>
    <property type="evidence" value="ECO:0007669"/>
    <property type="project" value="UniProtKB-EC"/>
</dbReference>
<feature type="coiled-coil region" evidence="8">
    <location>
        <begin position="86"/>
        <end position="140"/>
    </location>
</feature>
<proteinExistence type="inferred from homology"/>
<keyword evidence="6" id="KW-0378">Hydrolase</keyword>
<dbReference type="Proteomes" id="UP001161247">
    <property type="component" value="Chromosome 4"/>
</dbReference>
<evidence type="ECO:0000256" key="7">
    <source>
        <dbReference type="ARBA" id="ARBA00022807"/>
    </source>
</evidence>
<organism evidence="10 11">
    <name type="scientific">Oldenlandia corymbosa var. corymbosa</name>
    <dbReference type="NCBI Taxonomy" id="529605"/>
    <lineage>
        <taxon>Eukaryota</taxon>
        <taxon>Viridiplantae</taxon>
        <taxon>Streptophyta</taxon>
        <taxon>Embryophyta</taxon>
        <taxon>Tracheophyta</taxon>
        <taxon>Spermatophyta</taxon>
        <taxon>Magnoliopsida</taxon>
        <taxon>eudicotyledons</taxon>
        <taxon>Gunneridae</taxon>
        <taxon>Pentapetalae</taxon>
        <taxon>asterids</taxon>
        <taxon>lamiids</taxon>
        <taxon>Gentianales</taxon>
        <taxon>Rubiaceae</taxon>
        <taxon>Rubioideae</taxon>
        <taxon>Spermacoceae</taxon>
        <taxon>Hedyotis-Oldenlandia complex</taxon>
        <taxon>Oldenlandia</taxon>
    </lineage>
</organism>
<dbReference type="Pfam" id="PF14533">
    <property type="entry name" value="USP7_C2"/>
    <property type="match status" value="1"/>
</dbReference>
<feature type="domain" description="Ubiquitin carboxyl-terminal hydrolase C-terminal" evidence="9">
    <location>
        <begin position="210"/>
        <end position="419"/>
    </location>
</feature>
<reference evidence="10" key="1">
    <citation type="submission" date="2023-03" db="EMBL/GenBank/DDBJ databases">
        <authorList>
            <person name="Julca I."/>
        </authorList>
    </citation>
    <scope>NUCLEOTIDE SEQUENCE</scope>
</reference>
<keyword evidence="7" id="KW-0788">Thiol protease</keyword>
<evidence type="ECO:0000256" key="2">
    <source>
        <dbReference type="ARBA" id="ARBA00009085"/>
    </source>
</evidence>
<evidence type="ECO:0000259" key="9">
    <source>
        <dbReference type="Pfam" id="PF14533"/>
    </source>
</evidence>
<gene>
    <name evidence="10" type="ORF">OLC1_LOCUS11735</name>
</gene>
<evidence type="ECO:0000256" key="5">
    <source>
        <dbReference type="ARBA" id="ARBA00022786"/>
    </source>
</evidence>
<keyword evidence="5" id="KW-0833">Ubl conjugation pathway</keyword>
<comment type="similarity">
    <text evidence="2">Belongs to the peptidase C19 family.</text>
</comment>
<dbReference type="InterPro" id="IPR029346">
    <property type="entry name" value="USP_C"/>
</dbReference>
<accession>A0AAV1D4W7</accession>